<protein>
    <submittedName>
        <fullName evidence="1">Uncharacterized protein</fullName>
    </submittedName>
</protein>
<proteinExistence type="predicted"/>
<gene>
    <name evidence="1" type="ORF">LY90DRAFT_619681</name>
</gene>
<dbReference type="AlphaFoldDB" id="A0A1Y2CM79"/>
<dbReference type="Proteomes" id="UP000193920">
    <property type="component" value="Unassembled WGS sequence"/>
</dbReference>
<reference evidence="1 2" key="1">
    <citation type="submission" date="2016-08" db="EMBL/GenBank/DDBJ databases">
        <title>A Parts List for Fungal Cellulosomes Revealed by Comparative Genomics.</title>
        <authorList>
            <consortium name="DOE Joint Genome Institute"/>
            <person name="Haitjema C.H."/>
            <person name="Gilmore S.P."/>
            <person name="Henske J.K."/>
            <person name="Solomon K.V."/>
            <person name="De Groot R."/>
            <person name="Kuo A."/>
            <person name="Mondo S.J."/>
            <person name="Salamov A.A."/>
            <person name="Labutti K."/>
            <person name="Zhao Z."/>
            <person name="Chiniquy J."/>
            <person name="Barry K."/>
            <person name="Brewer H.M."/>
            <person name="Purvine S.O."/>
            <person name="Wright A.T."/>
            <person name="Boxma B."/>
            <person name="Van Alen T."/>
            <person name="Hackstein J.H."/>
            <person name="Baker S.E."/>
            <person name="Grigoriev I.V."/>
            <person name="O'Malley M.A."/>
        </authorList>
    </citation>
    <scope>NUCLEOTIDE SEQUENCE [LARGE SCALE GENOMIC DNA]</scope>
    <source>
        <strain evidence="1 2">G1</strain>
    </source>
</reference>
<accession>A0A1Y2CM79</accession>
<comment type="caution">
    <text evidence="1">The sequence shown here is derived from an EMBL/GenBank/DDBJ whole genome shotgun (WGS) entry which is preliminary data.</text>
</comment>
<keyword evidence="2" id="KW-1185">Reference proteome</keyword>
<dbReference type="EMBL" id="MCOG01000103">
    <property type="protein sequence ID" value="ORY47974.1"/>
    <property type="molecule type" value="Genomic_DNA"/>
</dbReference>
<sequence length="111" mass="13069">MSKNDITLPESDHLNSKNFEFWYRMIRIMLHAGGLMKFIESEYLADTKKNNYLFDNDFDKATKEQALADSIIGNNLSSEVFEMVNNLDTPFKVFKVLKWEYDKDKSKNSQQ</sequence>
<evidence type="ECO:0000313" key="2">
    <source>
        <dbReference type="Proteomes" id="UP000193920"/>
    </source>
</evidence>
<organism evidence="1 2">
    <name type="scientific">Neocallimastix californiae</name>
    <dbReference type="NCBI Taxonomy" id="1754190"/>
    <lineage>
        <taxon>Eukaryota</taxon>
        <taxon>Fungi</taxon>
        <taxon>Fungi incertae sedis</taxon>
        <taxon>Chytridiomycota</taxon>
        <taxon>Chytridiomycota incertae sedis</taxon>
        <taxon>Neocallimastigomycetes</taxon>
        <taxon>Neocallimastigales</taxon>
        <taxon>Neocallimastigaceae</taxon>
        <taxon>Neocallimastix</taxon>
    </lineage>
</organism>
<evidence type="ECO:0000313" key="1">
    <source>
        <dbReference type="EMBL" id="ORY47974.1"/>
    </source>
</evidence>
<name>A0A1Y2CM79_9FUNG</name>